<dbReference type="EC" id="3.4.21.-" evidence="7"/>
<evidence type="ECO:0000256" key="5">
    <source>
        <dbReference type="SAM" id="Phobius"/>
    </source>
</evidence>
<keyword evidence="2 5" id="KW-0812">Transmembrane</keyword>
<comment type="caution">
    <text evidence="7">The sequence shown here is derived from an EMBL/GenBank/DDBJ whole genome shotgun (WGS) entry which is preliminary data.</text>
</comment>
<keyword evidence="8" id="KW-1185">Reference proteome</keyword>
<dbReference type="Proteomes" id="UP001621706">
    <property type="component" value="Unassembled WGS sequence"/>
</dbReference>
<dbReference type="GO" id="GO:0006508">
    <property type="term" value="P:proteolysis"/>
    <property type="evidence" value="ECO:0007669"/>
    <property type="project" value="UniProtKB-KW"/>
</dbReference>
<dbReference type="Pfam" id="PF01694">
    <property type="entry name" value="Rhomboid"/>
    <property type="match status" value="1"/>
</dbReference>
<feature type="transmembrane region" description="Helical" evidence="5">
    <location>
        <begin position="113"/>
        <end position="131"/>
    </location>
</feature>
<dbReference type="Gene3D" id="1.20.1540.10">
    <property type="entry name" value="Rhomboid-like"/>
    <property type="match status" value="1"/>
</dbReference>
<dbReference type="PANTHER" id="PTHR43731">
    <property type="entry name" value="RHOMBOID PROTEASE"/>
    <property type="match status" value="1"/>
</dbReference>
<feature type="domain" description="Peptidase S54 rhomboid" evidence="6">
    <location>
        <begin position="53"/>
        <end position="184"/>
    </location>
</feature>
<name>A0ABW8P7X4_9FLAO</name>
<gene>
    <name evidence="7" type="ORF">V3I07_07060</name>
</gene>
<feature type="transmembrane region" description="Helical" evidence="5">
    <location>
        <begin position="12"/>
        <end position="29"/>
    </location>
</feature>
<keyword evidence="7" id="KW-0378">Hydrolase</keyword>
<evidence type="ECO:0000256" key="2">
    <source>
        <dbReference type="ARBA" id="ARBA00022692"/>
    </source>
</evidence>
<evidence type="ECO:0000259" key="6">
    <source>
        <dbReference type="Pfam" id="PF01694"/>
    </source>
</evidence>
<dbReference type="InterPro" id="IPR050925">
    <property type="entry name" value="Rhomboid_protease_S54"/>
</dbReference>
<feature type="transmembrane region" description="Helical" evidence="5">
    <location>
        <begin position="138"/>
        <end position="157"/>
    </location>
</feature>
<evidence type="ECO:0000313" key="8">
    <source>
        <dbReference type="Proteomes" id="UP001621706"/>
    </source>
</evidence>
<keyword evidence="3 5" id="KW-1133">Transmembrane helix</keyword>
<dbReference type="GO" id="GO:0008233">
    <property type="term" value="F:peptidase activity"/>
    <property type="evidence" value="ECO:0007669"/>
    <property type="project" value="UniProtKB-KW"/>
</dbReference>
<dbReference type="InterPro" id="IPR035952">
    <property type="entry name" value="Rhomboid-like_sf"/>
</dbReference>
<dbReference type="EMBL" id="JAZGZP010000008">
    <property type="protein sequence ID" value="MFK7000652.1"/>
    <property type="molecule type" value="Genomic_DNA"/>
</dbReference>
<evidence type="ECO:0000256" key="3">
    <source>
        <dbReference type="ARBA" id="ARBA00022989"/>
    </source>
</evidence>
<proteinExistence type="predicted"/>
<organism evidence="7 8">
    <name type="scientific">Flavobacterium oreochromis</name>
    <dbReference type="NCBI Taxonomy" id="2906078"/>
    <lineage>
        <taxon>Bacteria</taxon>
        <taxon>Pseudomonadati</taxon>
        <taxon>Bacteroidota</taxon>
        <taxon>Flavobacteriia</taxon>
        <taxon>Flavobacteriales</taxon>
        <taxon>Flavobacteriaceae</taxon>
        <taxon>Flavobacterium</taxon>
    </lineage>
</organism>
<evidence type="ECO:0000256" key="4">
    <source>
        <dbReference type="ARBA" id="ARBA00023136"/>
    </source>
</evidence>
<sequence length="250" mass="29433">MKEHEFKFTPSVVLLPLYLVLFLWIVFWIEQQFKISFSNYGIYPRTFSGLKGILFSPFLHGDLGHLFNNSLALLFLLASLRFFYRDNSFQVLFYGILLSGIGTWLIGRESYHIGASGLVYVLASFIFFKGIQTRYYRLVALSFTIILLYGGMIWYIFPNAETHISWESHLSGFLVGLLFSWLYSSPLYQKPMIYDWQKPDYDSSKDPFMKHFDGKGNFISSSKMRELELEKWNYFVSNLPVIYNYKKKED</sequence>
<accession>A0ABW8P7X4</accession>
<feature type="transmembrane region" description="Helical" evidence="5">
    <location>
        <begin position="91"/>
        <end position="107"/>
    </location>
</feature>
<keyword evidence="4 5" id="KW-0472">Membrane</keyword>
<dbReference type="InterPro" id="IPR022764">
    <property type="entry name" value="Peptidase_S54_rhomboid_dom"/>
</dbReference>
<dbReference type="SUPFAM" id="SSF144091">
    <property type="entry name" value="Rhomboid-like"/>
    <property type="match status" value="1"/>
</dbReference>
<feature type="transmembrane region" description="Helical" evidence="5">
    <location>
        <begin position="66"/>
        <end position="84"/>
    </location>
</feature>
<keyword evidence="7" id="KW-0645">Protease</keyword>
<evidence type="ECO:0000256" key="1">
    <source>
        <dbReference type="ARBA" id="ARBA00004141"/>
    </source>
</evidence>
<evidence type="ECO:0000313" key="7">
    <source>
        <dbReference type="EMBL" id="MFK7000652.1"/>
    </source>
</evidence>
<comment type="subcellular location">
    <subcellularLocation>
        <location evidence="1">Membrane</location>
        <topology evidence="1">Multi-pass membrane protein</topology>
    </subcellularLocation>
</comment>
<protein>
    <submittedName>
        <fullName evidence="7">Rhomboid family intramembrane serine protease</fullName>
        <ecNumber evidence="7">3.4.21.-</ecNumber>
    </submittedName>
</protein>
<reference evidence="7 8" key="1">
    <citation type="submission" date="2024-02" db="EMBL/GenBank/DDBJ databases">
        <title>Comparative Genomic Analysis of Flavobacterium Species Causing Columnaris Disease of Freshwater Fish in Thailand: Insights into Virulence and Resistance Mechanisms.</title>
        <authorList>
            <person name="Nguyen D."/>
            <person name="Chokmangmeepisarn P."/>
            <person name="Khianchaikhan K."/>
            <person name="Morishita M."/>
            <person name="Bunnoy A."/>
            <person name="Rodkhum C."/>
        </authorList>
    </citation>
    <scope>NUCLEOTIDE SEQUENCE [LARGE SCALE GENOMIC DNA]</scope>
    <source>
        <strain evidence="7 8">CNRT2201</strain>
    </source>
</reference>
<dbReference type="PANTHER" id="PTHR43731:SF9">
    <property type="entry name" value="SLR1461 PROTEIN"/>
    <property type="match status" value="1"/>
</dbReference>
<feature type="transmembrane region" description="Helical" evidence="5">
    <location>
        <begin position="169"/>
        <end position="188"/>
    </location>
</feature>
<dbReference type="RefSeq" id="WP_088398208.1">
    <property type="nucleotide sequence ID" value="NZ_JAZGZP010000008.1"/>
</dbReference>